<gene>
    <name evidence="2" type="ORF">J0J69_06110</name>
</gene>
<accession>A0ABY5JPQ5</accession>
<reference evidence="2 3" key="1">
    <citation type="submission" date="2021-03" db="EMBL/GenBank/DDBJ databases">
        <title>Comparative Genomics and Metabolomics in the genus Turicibacter.</title>
        <authorList>
            <person name="Maki J."/>
            <person name="Looft T."/>
        </authorList>
    </citation>
    <scope>NUCLEOTIDE SEQUENCE [LARGE SCALE GENOMIC DNA]</scope>
    <source>
        <strain evidence="2 3">MMM721</strain>
    </source>
</reference>
<proteinExistence type="predicted"/>
<organism evidence="2 3">
    <name type="scientific">Turicibacter bilis</name>
    <dbReference type="NCBI Taxonomy" id="2735723"/>
    <lineage>
        <taxon>Bacteria</taxon>
        <taxon>Bacillati</taxon>
        <taxon>Bacillota</taxon>
        <taxon>Erysipelotrichia</taxon>
        <taxon>Erysipelotrichales</taxon>
        <taxon>Turicibacteraceae</taxon>
        <taxon>Turicibacter</taxon>
    </lineage>
</organism>
<dbReference type="EMBL" id="CP071249">
    <property type="protein sequence ID" value="UUF07251.1"/>
    <property type="molecule type" value="Genomic_DNA"/>
</dbReference>
<protein>
    <submittedName>
        <fullName evidence="2">Transposase</fullName>
    </submittedName>
</protein>
<evidence type="ECO:0000313" key="3">
    <source>
        <dbReference type="Proteomes" id="UP001058016"/>
    </source>
</evidence>
<keyword evidence="3" id="KW-1185">Reference proteome</keyword>
<name>A0ABY5JPQ5_9FIRM</name>
<evidence type="ECO:0000259" key="1">
    <source>
        <dbReference type="Pfam" id="PF03050"/>
    </source>
</evidence>
<feature type="domain" description="Transposase IS66 central" evidence="1">
    <location>
        <begin position="4"/>
        <end position="57"/>
    </location>
</feature>
<dbReference type="InterPro" id="IPR004291">
    <property type="entry name" value="Transposase_IS66_central"/>
</dbReference>
<sequence>MKKTKHSITYYHTDLTRERAVATTILEGFQGKLHCNGYSGYINIPNIDVVGCWVHFRDSRKERQK</sequence>
<dbReference type="Pfam" id="PF03050">
    <property type="entry name" value="DDE_Tnp_IS66"/>
    <property type="match status" value="1"/>
</dbReference>
<dbReference type="Proteomes" id="UP001058016">
    <property type="component" value="Chromosome"/>
</dbReference>
<evidence type="ECO:0000313" key="2">
    <source>
        <dbReference type="EMBL" id="UUF07251.1"/>
    </source>
</evidence>